<accession>A0A1I2S778</accession>
<dbReference type="InterPro" id="IPR027417">
    <property type="entry name" value="P-loop_NTPase"/>
</dbReference>
<evidence type="ECO:0008006" key="3">
    <source>
        <dbReference type="Google" id="ProtNLM"/>
    </source>
</evidence>
<dbReference type="PANTHER" id="PTHR37816">
    <property type="entry name" value="YALI0E33011P"/>
    <property type="match status" value="1"/>
</dbReference>
<dbReference type="EMBL" id="FOOY01000011">
    <property type="protein sequence ID" value="SFG48620.1"/>
    <property type="molecule type" value="Genomic_DNA"/>
</dbReference>
<name>A0A1I2S778_9BACL</name>
<dbReference type="RefSeq" id="WP_093672263.1">
    <property type="nucleotide sequence ID" value="NZ_FOOY01000011.1"/>
</dbReference>
<dbReference type="STRING" id="269670.SAMN02982927_01861"/>
<dbReference type="OrthoDB" id="1201990at2"/>
<evidence type="ECO:0000313" key="1">
    <source>
        <dbReference type="EMBL" id="SFG48620.1"/>
    </source>
</evidence>
<sequence length="172" mass="20168">MLPQKRIYIIGSVGSGKTTLARRIAAKTGITAYELDNVVWERHPDGDRRRASAERDCVLQGILQENSWIVEGAHHDTWVLPIMQQADQIIFLNLPNRIILYRIMKRFIRQKTGIEKANYRPTFHIFRRMFQWNAQFQTKGIPQVLHNLDPFRDKTVILRTDKDLKEVVSVLF</sequence>
<reference evidence="2" key="1">
    <citation type="submission" date="2016-10" db="EMBL/GenBank/DDBJ databases">
        <authorList>
            <person name="Varghese N."/>
            <person name="Submissions S."/>
        </authorList>
    </citation>
    <scope>NUCLEOTIDE SEQUENCE [LARGE SCALE GENOMIC DNA]</scope>
    <source>
        <strain evidence="2">ATCC 700379</strain>
    </source>
</reference>
<keyword evidence="2" id="KW-1185">Reference proteome</keyword>
<protein>
    <recommendedName>
        <fullName evidence="3">Adenylate kinase</fullName>
    </recommendedName>
</protein>
<dbReference type="AlphaFoldDB" id="A0A1I2S778"/>
<evidence type="ECO:0000313" key="2">
    <source>
        <dbReference type="Proteomes" id="UP000198752"/>
    </source>
</evidence>
<dbReference type="PANTHER" id="PTHR37816:SF2">
    <property type="entry name" value="DNA TOPOLOGY MODULATION PROTEIN FLAR-RELATED PROTEIN"/>
    <property type="match status" value="1"/>
</dbReference>
<gene>
    <name evidence="1" type="ORF">SAMN02982927_01861</name>
</gene>
<dbReference type="InterPro" id="IPR052922">
    <property type="entry name" value="Cytidylate_Kinase-2"/>
</dbReference>
<dbReference type="Gene3D" id="3.40.50.300">
    <property type="entry name" value="P-loop containing nucleotide triphosphate hydrolases"/>
    <property type="match status" value="1"/>
</dbReference>
<dbReference type="Proteomes" id="UP000198752">
    <property type="component" value="Unassembled WGS sequence"/>
</dbReference>
<proteinExistence type="predicted"/>
<dbReference type="SUPFAM" id="SSF52540">
    <property type="entry name" value="P-loop containing nucleoside triphosphate hydrolases"/>
    <property type="match status" value="1"/>
</dbReference>
<organism evidence="1 2">
    <name type="scientific">Sporolactobacillus nakayamae</name>
    <dbReference type="NCBI Taxonomy" id="269670"/>
    <lineage>
        <taxon>Bacteria</taxon>
        <taxon>Bacillati</taxon>
        <taxon>Bacillota</taxon>
        <taxon>Bacilli</taxon>
        <taxon>Bacillales</taxon>
        <taxon>Sporolactobacillaceae</taxon>
        <taxon>Sporolactobacillus</taxon>
    </lineage>
</organism>